<keyword evidence="6" id="KW-0677">Repeat</keyword>
<protein>
    <submittedName>
        <fullName evidence="10">Terpenoid cyclases/Protein prenyltransferase</fullName>
    </submittedName>
</protein>
<dbReference type="EMBL" id="KQ085922">
    <property type="protein sequence ID" value="KLO15951.1"/>
    <property type="molecule type" value="Genomic_DNA"/>
</dbReference>
<evidence type="ECO:0000256" key="4">
    <source>
        <dbReference type="ARBA" id="ARBA00022679"/>
    </source>
</evidence>
<feature type="domain" description="Prenyltransferase alpha-alpha toroid" evidence="9">
    <location>
        <begin position="8"/>
        <end position="366"/>
    </location>
</feature>
<evidence type="ECO:0000256" key="3">
    <source>
        <dbReference type="ARBA" id="ARBA00022602"/>
    </source>
</evidence>
<dbReference type="Proteomes" id="UP000053477">
    <property type="component" value="Unassembled WGS sequence"/>
</dbReference>
<dbReference type="STRING" id="27342.A0A0H2SFX9"/>
<dbReference type="InterPro" id="IPR001330">
    <property type="entry name" value="Prenyltrans"/>
</dbReference>
<comment type="cofactor">
    <cofactor evidence="1">
        <name>Zn(2+)</name>
        <dbReference type="ChEBI" id="CHEBI:29105"/>
    </cofactor>
</comment>
<evidence type="ECO:0000256" key="1">
    <source>
        <dbReference type="ARBA" id="ARBA00001947"/>
    </source>
</evidence>
<dbReference type="InterPro" id="IPR008930">
    <property type="entry name" value="Terpenoid_cyclase/PrenylTrfase"/>
</dbReference>
<dbReference type="OrthoDB" id="24893at2759"/>
<evidence type="ECO:0000259" key="9">
    <source>
        <dbReference type="Pfam" id="PF00432"/>
    </source>
</evidence>
<name>A0A0H2SFX9_9AGAM</name>
<proteinExistence type="inferred from homology"/>
<evidence type="ECO:0000256" key="5">
    <source>
        <dbReference type="ARBA" id="ARBA00022723"/>
    </source>
</evidence>
<evidence type="ECO:0000256" key="6">
    <source>
        <dbReference type="ARBA" id="ARBA00022737"/>
    </source>
</evidence>
<evidence type="ECO:0000256" key="8">
    <source>
        <dbReference type="SAM" id="MobiDB-lite"/>
    </source>
</evidence>
<dbReference type="Gene3D" id="1.50.10.20">
    <property type="match status" value="1"/>
</dbReference>
<keyword evidence="4 10" id="KW-0808">Transferase</keyword>
<feature type="compositionally biased region" description="Basic and acidic residues" evidence="8">
    <location>
        <begin position="99"/>
        <end position="111"/>
    </location>
</feature>
<keyword evidence="11" id="KW-1185">Reference proteome</keyword>
<evidence type="ECO:0000256" key="7">
    <source>
        <dbReference type="ARBA" id="ARBA00022833"/>
    </source>
</evidence>
<keyword evidence="7" id="KW-0862">Zinc</keyword>
<gene>
    <name evidence="10" type="ORF">SCHPADRAFT_938268</name>
</gene>
<reference evidence="10 11" key="1">
    <citation type="submission" date="2015-04" db="EMBL/GenBank/DDBJ databases">
        <title>Complete genome sequence of Schizopora paradoxa KUC8140, a cosmopolitan wood degrader in East Asia.</title>
        <authorList>
            <consortium name="DOE Joint Genome Institute"/>
            <person name="Min B."/>
            <person name="Park H."/>
            <person name="Jang Y."/>
            <person name="Kim J.-J."/>
            <person name="Kim K.H."/>
            <person name="Pangilinan J."/>
            <person name="Lipzen A."/>
            <person name="Riley R."/>
            <person name="Grigoriev I.V."/>
            <person name="Spatafora J.W."/>
            <person name="Choi I.-G."/>
        </authorList>
    </citation>
    <scope>NUCLEOTIDE SEQUENCE [LARGE SCALE GENOMIC DNA]</scope>
    <source>
        <strain evidence="10 11">KUC8140</strain>
    </source>
</reference>
<evidence type="ECO:0000256" key="2">
    <source>
        <dbReference type="ARBA" id="ARBA00010497"/>
    </source>
</evidence>
<accession>A0A0H2SFX9</accession>
<dbReference type="PANTHER" id="PTHR11774:SF4">
    <property type="entry name" value="GERANYLGERANYL TRANSFERASE TYPE-1 SUBUNIT BETA"/>
    <property type="match status" value="1"/>
</dbReference>
<dbReference type="GO" id="GO:0004662">
    <property type="term" value="F:CAAX-protein geranylgeranyltransferase activity"/>
    <property type="evidence" value="ECO:0007669"/>
    <property type="project" value="TreeGrafter"/>
</dbReference>
<evidence type="ECO:0000313" key="11">
    <source>
        <dbReference type="Proteomes" id="UP000053477"/>
    </source>
</evidence>
<dbReference type="AlphaFoldDB" id="A0A0H2SFX9"/>
<dbReference type="InParanoid" id="A0A0H2SFX9"/>
<comment type="similarity">
    <text evidence="2">Belongs to the protein prenyltransferase subunit beta family.</text>
</comment>
<feature type="compositionally biased region" description="Polar residues" evidence="8">
    <location>
        <begin position="76"/>
        <end position="87"/>
    </location>
</feature>
<dbReference type="SUPFAM" id="SSF48239">
    <property type="entry name" value="Terpenoid cyclases/Protein prenyltransferases"/>
    <property type="match status" value="1"/>
</dbReference>
<keyword evidence="3" id="KW-0637">Prenyltransferase</keyword>
<dbReference type="GO" id="GO:0046872">
    <property type="term" value="F:metal ion binding"/>
    <property type="evidence" value="ECO:0007669"/>
    <property type="project" value="UniProtKB-KW"/>
</dbReference>
<dbReference type="Pfam" id="PF00432">
    <property type="entry name" value="Prenyltrans"/>
    <property type="match status" value="1"/>
</dbReference>
<feature type="region of interest" description="Disordered" evidence="8">
    <location>
        <begin position="76"/>
        <end position="123"/>
    </location>
</feature>
<dbReference type="FunCoup" id="A0A0H2SFX9">
    <property type="interactions" value="268"/>
</dbReference>
<evidence type="ECO:0000313" key="10">
    <source>
        <dbReference type="EMBL" id="KLO15951.1"/>
    </source>
</evidence>
<dbReference type="PANTHER" id="PTHR11774">
    <property type="entry name" value="GERANYLGERANYL TRANSFERASE TYPE BETA SUBUNIT"/>
    <property type="match status" value="1"/>
</dbReference>
<sequence length="382" mass="42435">MSLGSLKLNKGAHANFCKRFLFGIPGTFAEADSSRAAIGFYCLGALDLTELLESKTKVTERDGWREWIWEQQVRGNTVSPSSDTNQEYVGGFRPGPFMRMDEPPNLKHSDEPETDEPVVSTSDISTDPPHLIMTYTAILSLAILRDDFARLDRVGVRNLLRATQQDDGSFTATPGQGEADVRMVYTAFAICNMLDDWSAIDVEKAIIFIKSCYTYEGGFGQYAANEATGGPTYCCLASLRVVPKEYASQASLTEEQRQKTIRWLVQNQRSGGGFCGRTEKVADACYSFWCGAALKILDEGALIEERANAHFLYRCQASVGGFGKEPDDRPDPYHTYLSLASLALLRVRGDGFDESWALPRLDPLLNATEETAKWAREHLRSN</sequence>
<organism evidence="10 11">
    <name type="scientific">Schizopora paradoxa</name>
    <dbReference type="NCBI Taxonomy" id="27342"/>
    <lineage>
        <taxon>Eukaryota</taxon>
        <taxon>Fungi</taxon>
        <taxon>Dikarya</taxon>
        <taxon>Basidiomycota</taxon>
        <taxon>Agaricomycotina</taxon>
        <taxon>Agaricomycetes</taxon>
        <taxon>Hymenochaetales</taxon>
        <taxon>Schizoporaceae</taxon>
        <taxon>Schizopora</taxon>
    </lineage>
</organism>
<keyword evidence="5" id="KW-0479">Metal-binding</keyword>
<dbReference type="InterPro" id="IPR045089">
    <property type="entry name" value="PGGT1B-like"/>
</dbReference>
<dbReference type="GO" id="GO:0005953">
    <property type="term" value="C:CAAX-protein geranylgeranyltransferase complex"/>
    <property type="evidence" value="ECO:0007669"/>
    <property type="project" value="TreeGrafter"/>
</dbReference>